<feature type="compositionally biased region" description="Low complexity" evidence="1">
    <location>
        <begin position="953"/>
        <end position="965"/>
    </location>
</feature>
<feature type="region of interest" description="Disordered" evidence="1">
    <location>
        <begin position="1614"/>
        <end position="1689"/>
    </location>
</feature>
<keyword evidence="2" id="KW-1133">Transmembrane helix</keyword>
<feature type="compositionally biased region" description="Polar residues" evidence="1">
    <location>
        <begin position="1397"/>
        <end position="1407"/>
    </location>
</feature>
<dbReference type="Proteomes" id="UP000650467">
    <property type="component" value="Unassembled WGS sequence"/>
</dbReference>
<feature type="compositionally biased region" description="Low complexity" evidence="1">
    <location>
        <begin position="1276"/>
        <end position="1309"/>
    </location>
</feature>
<feature type="region of interest" description="Disordered" evidence="1">
    <location>
        <begin position="1184"/>
        <end position="1260"/>
    </location>
</feature>
<gene>
    <name evidence="3" type="ORF">HXX76_016152</name>
</gene>
<feature type="compositionally biased region" description="Low complexity" evidence="1">
    <location>
        <begin position="1532"/>
        <end position="1544"/>
    </location>
</feature>
<feature type="compositionally biased region" description="Low complexity" evidence="1">
    <location>
        <begin position="1614"/>
        <end position="1626"/>
    </location>
</feature>
<feature type="compositionally biased region" description="Low complexity" evidence="1">
    <location>
        <begin position="719"/>
        <end position="749"/>
    </location>
</feature>
<feature type="region of interest" description="Disordered" evidence="1">
    <location>
        <begin position="717"/>
        <end position="755"/>
    </location>
</feature>
<name>A0A835VNV4_CHLIN</name>
<evidence type="ECO:0000313" key="3">
    <source>
        <dbReference type="EMBL" id="KAG2422275.1"/>
    </source>
</evidence>
<protein>
    <submittedName>
        <fullName evidence="3">Uncharacterized protein</fullName>
    </submittedName>
</protein>
<feature type="compositionally biased region" description="Acidic residues" evidence="1">
    <location>
        <begin position="966"/>
        <end position="980"/>
    </location>
</feature>
<feature type="region of interest" description="Disordered" evidence="1">
    <location>
        <begin position="1276"/>
        <end position="1409"/>
    </location>
</feature>
<feature type="compositionally biased region" description="Low complexity" evidence="1">
    <location>
        <begin position="1662"/>
        <end position="1671"/>
    </location>
</feature>
<feature type="compositionally biased region" description="Gly residues" evidence="1">
    <location>
        <begin position="1226"/>
        <end position="1247"/>
    </location>
</feature>
<feature type="compositionally biased region" description="Pro residues" evidence="1">
    <location>
        <begin position="1545"/>
        <end position="1556"/>
    </location>
</feature>
<feature type="region of interest" description="Disordered" evidence="1">
    <location>
        <begin position="1060"/>
        <end position="1099"/>
    </location>
</feature>
<evidence type="ECO:0000256" key="1">
    <source>
        <dbReference type="SAM" id="MobiDB-lite"/>
    </source>
</evidence>
<dbReference type="EMBL" id="JAEHOC010000124">
    <property type="protein sequence ID" value="KAG2422275.1"/>
    <property type="molecule type" value="Genomic_DNA"/>
</dbReference>
<sequence length="1689" mass="167155">MEITVTLATSSGYYFAGPGTNLAVTLTTFFPAACPADAATAARSQSFNVDCGRRSARVVMEVPSMLFNCSGAGADFPESYRVFYLSLRVDVARVACASASRSVYAGSESNILEPGCSFVTVTAACRPSTCPGFVRPTTVLSGADGALVDASWLLPLSNGHGADSAAALAGSGASGSGSGSGAGVPLLVTGTDGSIIAIGGSGGLTATSPAKSQPGVAVLAGGAVGAAVAAMVASMVAVVVVKRRSRRRGHGGKGGGKGAAAEDDGRLSDASSVTLTEIEYDQEDKDDDQEEDEAWYGGWEPAAEEAYGGYEGGSFAAGSERPSIGRYRASGGGRSSRASAPSAAVRAALAAGSTAGSVLTRGLRLHSTIMYGPRGGVLVGPGARRGGGNGGRMAGVCSAAHVPQRTHSTLAANMRTCSMLAPGTSGGDEASGSAGGGSSSKVVKAAADKATGSFWRTSQALFFMRPEDRSPAAAAAAAAAAADAAEGGARRQRQSWVGHSARRAAARAVGARSAVVAVASSSYPFWQGGATTEAASAAGIAAAHGHQDEDDEFGAVPGRYDEDFQDDLAAAPASGVHFFKPVVLPEAPLNPRAAVPSADRRQPPQLPPQPCVLSIRGRHWQVPTSALRPLRAGASGGRAQSQQVLQLTGAQLMATCPPPPLREPHLPHWTSAVGLPQLLPDAGAGPCDPPRASSPHMALPSAIFGVRAGAPLHPIHSLAGSSATAGGSSTGSGSARASMPGRRSSSGSRTPGGVGAVAAAAGAAGVRRPLGFVQPGAPAAGKGSAAAGTVVAGEWDFLGGSQAGGDEDRTSLGSIGSAISASAYTHGGPGISRGTPNSSSRTPRAPPQAPSALTRAYASGASAIDSQLVAARASEGGASPAGGHTSAAISAARRLVLEEHLMQQLRRSASSSGSEEEQLAAIADGRPSAGGRRASAAGSMRVSGGGGRHKRLSTASSSRSPQQQSEPEDADAEWFGEEPDLPVRSPAFAPGGRKRSQQHPSQRRNLRGAFAAVGTSMLSGASASVRNAVLSTIRSAGNSFISTAEGVSRAASVVASRAASIVSPRSDSATGSTSPTSSGAGGHLSESSRPEPSLTSGRVLRVPSRLADLMRGSGAAAIGLLQQEQLLQEEGSAAEGGAMEKGSAAAAVQQSSTAAALESLGAAPPEDMAMAEVSLLMDGDAGHPFTTFGSASPTGAEQQLSLPPLGDPVSRGFGSPQLDVESDGGDVAGGGRRGRGGTGRRAGGGLMGLPSRSRLGGTLARTPKLDAPLSLAAAMAAPPSHSNSSALASPTTDSTAAAADSTAAAAARAPGPQVSLLLHGGIGDEEQAGGSSSRSPSPMRSGRRGPGFLARLTGMLTGSGASSGASCLATSPLGGQQQQTRGGLAPSAAAGAMSPRSLPSVSPSTTPQPAPVLACSVLPRLDSAAAAEHQSLPVSVSLPGQQAQQAQARILLPPPPPSVSPRYRNSTDPGQMFMAAAAQQATAPQPPRPLPPAGVRHRSLIISSAGAGSGAPTSSRFGLALSRGNSGSFHTAASSIDGAEAAAPEPSPPLPVLPLPQPPPPLLAIVLQDEPGVSGAGAGGRSASEDGAIAAGCVRRVGLMSRLACPHGSCLAPGAAPTLSPATSSSNYNAPRLGGTGDGTAVRAESFSSAASVSSSGGGGQQDQHQQGPAGLSSPRTPSRLGLLIPENQ</sequence>
<feature type="compositionally biased region" description="Low complexity" evidence="1">
    <location>
        <begin position="1060"/>
        <end position="1078"/>
    </location>
</feature>
<evidence type="ECO:0000313" key="4">
    <source>
        <dbReference type="Proteomes" id="UP000650467"/>
    </source>
</evidence>
<feature type="compositionally biased region" description="Low complexity" evidence="1">
    <location>
        <begin position="1352"/>
        <end position="1383"/>
    </location>
</feature>
<keyword evidence="2" id="KW-0812">Transmembrane</keyword>
<feature type="region of interest" description="Disordered" evidence="1">
    <location>
        <begin position="246"/>
        <end position="269"/>
    </location>
</feature>
<evidence type="ECO:0000256" key="2">
    <source>
        <dbReference type="SAM" id="Phobius"/>
    </source>
</evidence>
<feature type="compositionally biased region" description="Low complexity" evidence="1">
    <location>
        <begin position="1644"/>
        <end position="1655"/>
    </location>
</feature>
<accession>A0A835VNV4</accession>
<organism evidence="3 4">
    <name type="scientific">Chlamydomonas incerta</name>
    <dbReference type="NCBI Taxonomy" id="51695"/>
    <lineage>
        <taxon>Eukaryota</taxon>
        <taxon>Viridiplantae</taxon>
        <taxon>Chlorophyta</taxon>
        <taxon>core chlorophytes</taxon>
        <taxon>Chlorophyceae</taxon>
        <taxon>CS clade</taxon>
        <taxon>Chlamydomonadales</taxon>
        <taxon>Chlamydomonadaceae</taxon>
        <taxon>Chlamydomonas</taxon>
    </lineage>
</organism>
<feature type="region of interest" description="Disordered" evidence="1">
    <location>
        <begin position="904"/>
        <end position="1004"/>
    </location>
</feature>
<feature type="compositionally biased region" description="Basic residues" evidence="1">
    <location>
        <begin position="992"/>
        <end position="1004"/>
    </location>
</feature>
<reference evidence="3" key="1">
    <citation type="journal article" date="2020" name="bioRxiv">
        <title>Comparative genomics of Chlamydomonas.</title>
        <authorList>
            <person name="Craig R.J."/>
            <person name="Hasan A.R."/>
            <person name="Ness R.W."/>
            <person name="Keightley P.D."/>
        </authorList>
    </citation>
    <scope>NUCLEOTIDE SEQUENCE</scope>
    <source>
        <strain evidence="3">SAG 7.73</strain>
    </source>
</reference>
<feature type="region of interest" description="Disordered" evidence="1">
    <location>
        <begin position="1528"/>
        <end position="1556"/>
    </location>
</feature>
<keyword evidence="4" id="KW-1185">Reference proteome</keyword>
<feature type="compositionally biased region" description="Polar residues" evidence="1">
    <location>
        <begin position="1187"/>
        <end position="1201"/>
    </location>
</feature>
<feature type="region of interest" description="Disordered" evidence="1">
    <location>
        <begin position="823"/>
        <end position="854"/>
    </location>
</feature>
<feature type="transmembrane region" description="Helical" evidence="2">
    <location>
        <begin position="216"/>
        <end position="241"/>
    </location>
</feature>
<feature type="compositionally biased region" description="Low complexity" evidence="1">
    <location>
        <begin position="1329"/>
        <end position="1340"/>
    </location>
</feature>
<comment type="caution">
    <text evidence="3">The sequence shown here is derived from an EMBL/GenBank/DDBJ whole genome shotgun (WGS) entry which is preliminary data.</text>
</comment>
<keyword evidence="2" id="KW-0472">Membrane</keyword>
<proteinExistence type="predicted"/>
<feature type="compositionally biased region" description="Low complexity" evidence="1">
    <location>
        <begin position="904"/>
        <end position="942"/>
    </location>
</feature>